<name>A0A6P0DH03_RHILE</name>
<evidence type="ECO:0000313" key="2">
    <source>
        <dbReference type="EMBL" id="NEK52248.1"/>
    </source>
</evidence>
<proteinExistence type="predicted"/>
<comment type="caution">
    <text evidence="2">The sequence shown here is derived from an EMBL/GenBank/DDBJ whole genome shotgun (WGS) entry which is preliminary data.</text>
</comment>
<reference evidence="2 3" key="1">
    <citation type="submission" date="2020-01" db="EMBL/GenBank/DDBJ databases">
        <title>Rhizobium genotypes associated with high levels of biological nitrogen fixation by grain legumes in a temperate-maritime cropping system.</title>
        <authorList>
            <person name="Maluk M."/>
            <person name="Francesc Ferrando Molina F."/>
            <person name="Lopez Del Egido L."/>
            <person name="Lafos M."/>
            <person name="Langarica-Fuentes A."/>
            <person name="Gebre Yohannes G."/>
            <person name="Young M.W."/>
            <person name="Martin P."/>
            <person name="Gantlett R."/>
            <person name="Kenicer G."/>
            <person name="Hawes C."/>
            <person name="Begg G.S."/>
            <person name="Quilliam R.S."/>
            <person name="Squire G.R."/>
            <person name="Poole P.S."/>
            <person name="Young P.W."/>
            <person name="Iannetta P.M."/>
            <person name="James E.K."/>
        </authorList>
    </citation>
    <scope>NUCLEOTIDE SEQUENCE [LARGE SCALE GENOMIC DNA]</scope>
    <source>
        <strain evidence="2 3">JHI944</strain>
    </source>
</reference>
<dbReference type="EMBL" id="WXXP01000010">
    <property type="protein sequence ID" value="NEK52248.1"/>
    <property type="molecule type" value="Genomic_DNA"/>
</dbReference>
<evidence type="ECO:0000256" key="1">
    <source>
        <dbReference type="SAM" id="MobiDB-lite"/>
    </source>
</evidence>
<gene>
    <name evidence="2" type="ORF">GUK36_22755</name>
</gene>
<sequence length="222" mass="24470">MPKVSGLGLPPPSSDHQTNGPGPFGGKLKAARSYHRQPDQFGNDGCKSSESQRFFEGFEDIFLADRFDIDDTIRVEADLCQRRGKKIRASETPNHLALSAGRDTGNKKRGCGPINRPCPTSGEFVDRAICQSAARKPLIDLGNTKWQDRFRTSHRAFEMLNAVSKIGNDGVRAVLRHSEPSSKSSFHLTRKWVCSLFVPLSNVSQCTYAGECSANCDLFTCC</sequence>
<feature type="region of interest" description="Disordered" evidence="1">
    <location>
        <begin position="1"/>
        <end position="47"/>
    </location>
</feature>
<organism evidence="2 3">
    <name type="scientific">Rhizobium leguminosarum</name>
    <dbReference type="NCBI Taxonomy" id="384"/>
    <lineage>
        <taxon>Bacteria</taxon>
        <taxon>Pseudomonadati</taxon>
        <taxon>Pseudomonadota</taxon>
        <taxon>Alphaproteobacteria</taxon>
        <taxon>Hyphomicrobiales</taxon>
        <taxon>Rhizobiaceae</taxon>
        <taxon>Rhizobium/Agrobacterium group</taxon>
        <taxon>Rhizobium</taxon>
    </lineage>
</organism>
<accession>A0A6P0DH03</accession>
<protein>
    <submittedName>
        <fullName evidence="2">Uncharacterized protein</fullName>
    </submittedName>
</protein>
<dbReference type="AlphaFoldDB" id="A0A6P0DH03"/>
<dbReference type="Proteomes" id="UP000471409">
    <property type="component" value="Unassembled WGS sequence"/>
</dbReference>
<evidence type="ECO:0000313" key="3">
    <source>
        <dbReference type="Proteomes" id="UP000471409"/>
    </source>
</evidence>